<keyword evidence="4" id="KW-1185">Reference proteome</keyword>
<evidence type="ECO:0000259" key="2">
    <source>
        <dbReference type="PROSITE" id="PS50206"/>
    </source>
</evidence>
<dbReference type="Pfam" id="PF00581">
    <property type="entry name" value="Rhodanese"/>
    <property type="match status" value="1"/>
</dbReference>
<dbReference type="InterPro" id="IPR051682">
    <property type="entry name" value="Mito_Persulfide_Diox"/>
</dbReference>
<feature type="domain" description="Rhodanese" evidence="2">
    <location>
        <begin position="16"/>
        <end position="112"/>
    </location>
</feature>
<dbReference type="SUPFAM" id="SSF56281">
    <property type="entry name" value="Metallo-hydrolase/oxidoreductase"/>
    <property type="match status" value="1"/>
</dbReference>
<dbReference type="PROSITE" id="PS50206">
    <property type="entry name" value="RHODANESE_3"/>
    <property type="match status" value="1"/>
</dbReference>
<dbReference type="AlphaFoldDB" id="A0ABD5WZH5"/>
<dbReference type="InterPro" id="IPR001279">
    <property type="entry name" value="Metallo-B-lactamas"/>
</dbReference>
<proteinExistence type="predicted"/>
<dbReference type="SMART" id="SM00450">
    <property type="entry name" value="RHOD"/>
    <property type="match status" value="1"/>
</dbReference>
<dbReference type="Proteomes" id="UP001596388">
    <property type="component" value="Unassembled WGS sequence"/>
</dbReference>
<dbReference type="InterPro" id="IPR036873">
    <property type="entry name" value="Rhodanese-like_dom_sf"/>
</dbReference>
<dbReference type="RefSeq" id="WP_276239625.1">
    <property type="nucleotide sequence ID" value="NZ_CP119990.1"/>
</dbReference>
<dbReference type="SMART" id="SM00849">
    <property type="entry name" value="Lactamase_B"/>
    <property type="match status" value="1"/>
</dbReference>
<reference evidence="3 4" key="1">
    <citation type="journal article" date="2019" name="Int. J. Syst. Evol. Microbiol.">
        <title>The Global Catalogue of Microorganisms (GCM) 10K type strain sequencing project: providing services to taxonomists for standard genome sequencing and annotation.</title>
        <authorList>
            <consortium name="The Broad Institute Genomics Platform"/>
            <consortium name="The Broad Institute Genome Sequencing Center for Infectious Disease"/>
            <person name="Wu L."/>
            <person name="Ma J."/>
        </authorList>
    </citation>
    <scope>NUCLEOTIDE SEQUENCE [LARGE SCALE GENOMIC DNA]</scope>
    <source>
        <strain evidence="3 4">DT55</strain>
    </source>
</reference>
<dbReference type="PANTHER" id="PTHR43084:SF1">
    <property type="entry name" value="PERSULFIDE DIOXYGENASE ETHE1, MITOCHONDRIAL"/>
    <property type="match status" value="1"/>
</dbReference>
<keyword evidence="1" id="KW-0479">Metal-binding</keyword>
<evidence type="ECO:0000313" key="4">
    <source>
        <dbReference type="Proteomes" id="UP001596388"/>
    </source>
</evidence>
<dbReference type="GO" id="GO:0046872">
    <property type="term" value="F:metal ion binding"/>
    <property type="evidence" value="ECO:0007669"/>
    <property type="project" value="UniProtKB-KW"/>
</dbReference>
<dbReference type="InterPro" id="IPR001763">
    <property type="entry name" value="Rhodanese-like_dom"/>
</dbReference>
<accession>A0ABD5WZH5</accession>
<dbReference type="Gene3D" id="3.40.250.10">
    <property type="entry name" value="Rhodanese-like domain"/>
    <property type="match status" value="1"/>
</dbReference>
<dbReference type="Pfam" id="PF00753">
    <property type="entry name" value="Lactamase_B"/>
    <property type="match status" value="1"/>
</dbReference>
<dbReference type="InterPro" id="IPR044528">
    <property type="entry name" value="POD-like_MBL-fold"/>
</dbReference>
<dbReference type="SUPFAM" id="SSF52821">
    <property type="entry name" value="Rhodanese/Cell cycle control phosphatase"/>
    <property type="match status" value="1"/>
</dbReference>
<dbReference type="CDD" id="cd07724">
    <property type="entry name" value="POD-like_MBL-fold"/>
    <property type="match status" value="1"/>
</dbReference>
<organism evidence="3 4">
    <name type="scientific">Halobaculum marinum</name>
    <dbReference type="NCBI Taxonomy" id="3031996"/>
    <lineage>
        <taxon>Archaea</taxon>
        <taxon>Methanobacteriati</taxon>
        <taxon>Methanobacteriota</taxon>
        <taxon>Stenosarchaea group</taxon>
        <taxon>Halobacteria</taxon>
        <taxon>Halobacteriales</taxon>
        <taxon>Haloferacaceae</taxon>
        <taxon>Halobaculum</taxon>
    </lineage>
</organism>
<sequence length="382" mass="40842">MIEVHSARWLADAIDDRREFTLLDTRPVDSYESWRVPGAVSFPFGPTEALSDEQLATLREVAPSERPVLTICGKGVTSANLAVRMDRAGWDDVAAVSGGMRDWNDLYETAVFEPSDDLVVVQFGRRGKGCLSYLVGSRSAGEAVVVDPGRHVDQYLAAAAERDLTITAVLDTHVHADHISGGRALADRLGVPYRLGEGAIERDVAIDYAPLADGETLAVGDTDLTALSTPGHTSELVSYRLGDHAVLTGDALFVDSVGRTELQFGEEGAAEGARMAHQTLHEVFGALPEDLTVLPGHVHVDSDGTWATAEPGSLVGARLGDVLDGLALYGLDEAAFVDRMTGDLPEKPANYERVIRINRGVDEPADATETVTLETGRNNCAV</sequence>
<evidence type="ECO:0000256" key="1">
    <source>
        <dbReference type="ARBA" id="ARBA00022723"/>
    </source>
</evidence>
<dbReference type="Gene3D" id="3.60.15.10">
    <property type="entry name" value="Ribonuclease Z/Hydroxyacylglutathione hydrolase-like"/>
    <property type="match status" value="1"/>
</dbReference>
<dbReference type="InterPro" id="IPR036866">
    <property type="entry name" value="RibonucZ/Hydroxyglut_hydro"/>
</dbReference>
<evidence type="ECO:0000313" key="3">
    <source>
        <dbReference type="EMBL" id="MFC7099014.1"/>
    </source>
</evidence>
<dbReference type="GeneID" id="79271599"/>
<name>A0ABD5WZH5_9EURY</name>
<dbReference type="EMBL" id="JBHTAG010000004">
    <property type="protein sequence ID" value="MFC7099014.1"/>
    <property type="molecule type" value="Genomic_DNA"/>
</dbReference>
<protein>
    <submittedName>
        <fullName evidence="3">MBL fold metallo-hydrolase</fullName>
    </submittedName>
</protein>
<dbReference type="PANTHER" id="PTHR43084">
    <property type="entry name" value="PERSULFIDE DIOXYGENASE ETHE1"/>
    <property type="match status" value="1"/>
</dbReference>
<dbReference type="CDD" id="cd00158">
    <property type="entry name" value="RHOD"/>
    <property type="match status" value="1"/>
</dbReference>
<gene>
    <name evidence="3" type="ORF">ACFQKD_17035</name>
</gene>
<comment type="caution">
    <text evidence="3">The sequence shown here is derived from an EMBL/GenBank/DDBJ whole genome shotgun (WGS) entry which is preliminary data.</text>
</comment>